<dbReference type="InterPro" id="IPR011045">
    <property type="entry name" value="N2O_reductase_N"/>
</dbReference>
<dbReference type="InterPro" id="IPR000719">
    <property type="entry name" value="Prot_kinase_dom"/>
</dbReference>
<protein>
    <recommendedName>
        <fullName evidence="1">non-specific serine/threonine protein kinase</fullName>
        <ecNumber evidence="1">2.7.11.1</ecNumber>
    </recommendedName>
</protein>
<keyword evidence="3" id="KW-0808">Transferase</keyword>
<dbReference type="InterPro" id="IPR019405">
    <property type="entry name" value="Lactonase_7-beta_prop"/>
</dbReference>
<dbReference type="Gene3D" id="3.30.200.20">
    <property type="entry name" value="Phosphorylase Kinase, domain 1"/>
    <property type="match status" value="1"/>
</dbReference>
<evidence type="ECO:0000256" key="6">
    <source>
        <dbReference type="ARBA" id="ARBA00022840"/>
    </source>
</evidence>
<keyword evidence="4 7" id="KW-0547">Nucleotide-binding</keyword>
<feature type="domain" description="Protein kinase" evidence="9">
    <location>
        <begin position="9"/>
        <end position="272"/>
    </location>
</feature>
<dbReference type="PROSITE" id="PS50011">
    <property type="entry name" value="PROTEIN_KINASE_DOM"/>
    <property type="match status" value="1"/>
</dbReference>
<proteinExistence type="predicted"/>
<sequence length="697" mass="74059">MTPRRLGPYELEQLLGSGSMGEVYLARDSRHHDRRVAVKLLPESLSADREFMVRFEREARITAQLSEPHVIPVHSYGVIEGRPYIEMRLVQGSDLHRLLSRSGPLPPGRAVSLVAQAAAALDAAHAEGLVHRDVKPSNMVVTPQDFLYVVDFGIARASGTSNTALTGTGVAIGTLQYMAPERFLGQDLDARTDLYSLTCVLVECLTGAPPFRGEELPALLYAHISLDPPQLSRFVPGIPAQLDDVVARGMAKDPADRFPTAGELVAAATEALQGHRPAPATVVRRDDEATVNGLSTTAPRRDRPPVPVPADGGPDRSHAAPARTVRRTALTAAGVLALVAAIVLALVYLPDREDDAVAGGPGAPPSRSSSASSSSSAAPLPSVRSPVPAGQITERLDNPHDIALSPDGTRAYVADADAGLLQVIDLGQQAVVDSIPIPQGPPQYVTLSPEDDSTAYVTTSQEQSTDLYFLVVDLAGRTVRESTPVDRYPLKPTVSPDGALVYVPLHDMGQVEVFNADGLPITRFSVPENPHSIAISADGETGYVANHESNAVTAWDLRDLRDVRQVGDRIGAGTAPHRLALSPDGQQLAVVNFRSHDVWLYPLADPSNPQKVGVGNNPQDVAFAPDGRHLYTVNLDDDSLSVVDTQTLQVVRVPVGNQPTSIVLRADGSQAFVTVSEPPDDAAPERAGMVAVLDTAG</sequence>
<dbReference type="SMART" id="SM00220">
    <property type="entry name" value="S_TKc"/>
    <property type="match status" value="1"/>
</dbReference>
<dbReference type="Proteomes" id="UP001596025">
    <property type="component" value="Unassembled WGS sequence"/>
</dbReference>
<evidence type="ECO:0000256" key="5">
    <source>
        <dbReference type="ARBA" id="ARBA00022777"/>
    </source>
</evidence>
<evidence type="ECO:0000256" key="4">
    <source>
        <dbReference type="ARBA" id="ARBA00022741"/>
    </source>
</evidence>
<evidence type="ECO:0000256" key="3">
    <source>
        <dbReference type="ARBA" id="ARBA00022679"/>
    </source>
</evidence>
<dbReference type="NCBIfam" id="TIGR02276">
    <property type="entry name" value="beta_rpt_yvtn"/>
    <property type="match status" value="1"/>
</dbReference>
<comment type="caution">
    <text evidence="10">The sequence shown here is derived from an EMBL/GenBank/DDBJ whole genome shotgun (WGS) entry which is preliminary data.</text>
</comment>
<feature type="region of interest" description="Disordered" evidence="8">
    <location>
        <begin position="285"/>
        <end position="321"/>
    </location>
</feature>
<evidence type="ECO:0000256" key="8">
    <source>
        <dbReference type="SAM" id="MobiDB-lite"/>
    </source>
</evidence>
<evidence type="ECO:0000313" key="11">
    <source>
        <dbReference type="Proteomes" id="UP001596025"/>
    </source>
</evidence>
<gene>
    <name evidence="10" type="ORF">ACFO3M_01540</name>
</gene>
<dbReference type="Gene3D" id="1.10.510.10">
    <property type="entry name" value="Transferase(Phosphotransferase) domain 1"/>
    <property type="match status" value="1"/>
</dbReference>
<dbReference type="RefSeq" id="WP_387985448.1">
    <property type="nucleotide sequence ID" value="NZ_JBHSGR010000001.1"/>
</dbReference>
<keyword evidence="2" id="KW-0723">Serine/threonine-protein kinase</keyword>
<dbReference type="PANTHER" id="PTHR43289:SF6">
    <property type="entry name" value="SERINE_THREONINE-PROTEIN KINASE NEKL-3"/>
    <property type="match status" value="1"/>
</dbReference>
<dbReference type="PANTHER" id="PTHR43289">
    <property type="entry name" value="MITOGEN-ACTIVATED PROTEIN KINASE KINASE KINASE 20-RELATED"/>
    <property type="match status" value="1"/>
</dbReference>
<evidence type="ECO:0000256" key="1">
    <source>
        <dbReference type="ARBA" id="ARBA00012513"/>
    </source>
</evidence>
<dbReference type="PROSITE" id="PS00108">
    <property type="entry name" value="PROTEIN_KINASE_ST"/>
    <property type="match status" value="1"/>
</dbReference>
<keyword evidence="11" id="KW-1185">Reference proteome</keyword>
<feature type="region of interest" description="Disordered" evidence="8">
    <location>
        <begin position="356"/>
        <end position="403"/>
    </location>
</feature>
<feature type="binding site" evidence="7">
    <location>
        <position position="39"/>
    </location>
    <ligand>
        <name>ATP</name>
        <dbReference type="ChEBI" id="CHEBI:30616"/>
    </ligand>
</feature>
<name>A0ABV9LF74_9ACTN</name>
<dbReference type="EC" id="2.7.11.1" evidence="1"/>
<keyword evidence="5 10" id="KW-0418">Kinase</keyword>
<evidence type="ECO:0000259" key="9">
    <source>
        <dbReference type="PROSITE" id="PS50011"/>
    </source>
</evidence>
<evidence type="ECO:0000256" key="7">
    <source>
        <dbReference type="PROSITE-ProRule" id="PRU10141"/>
    </source>
</evidence>
<reference evidence="11" key="1">
    <citation type="journal article" date="2019" name="Int. J. Syst. Evol. Microbiol.">
        <title>The Global Catalogue of Microorganisms (GCM) 10K type strain sequencing project: providing services to taxonomists for standard genome sequencing and annotation.</title>
        <authorList>
            <consortium name="The Broad Institute Genomics Platform"/>
            <consortium name="The Broad Institute Genome Sequencing Center for Infectious Disease"/>
            <person name="Wu L."/>
            <person name="Ma J."/>
        </authorList>
    </citation>
    <scope>NUCLEOTIDE SEQUENCE [LARGE SCALE GENOMIC DNA]</scope>
    <source>
        <strain evidence="11">CCUG 62763</strain>
    </source>
</reference>
<dbReference type="SUPFAM" id="SSF56112">
    <property type="entry name" value="Protein kinase-like (PK-like)"/>
    <property type="match status" value="1"/>
</dbReference>
<dbReference type="PROSITE" id="PS00107">
    <property type="entry name" value="PROTEIN_KINASE_ATP"/>
    <property type="match status" value="1"/>
</dbReference>
<evidence type="ECO:0000313" key="10">
    <source>
        <dbReference type="EMBL" id="MFC4692062.1"/>
    </source>
</evidence>
<evidence type="ECO:0000256" key="2">
    <source>
        <dbReference type="ARBA" id="ARBA00022527"/>
    </source>
</evidence>
<dbReference type="InterPro" id="IPR015943">
    <property type="entry name" value="WD40/YVTN_repeat-like_dom_sf"/>
</dbReference>
<organism evidence="10 11">
    <name type="scientific">Geodermatophilus arenarius</name>
    <dbReference type="NCBI Taxonomy" id="1137990"/>
    <lineage>
        <taxon>Bacteria</taxon>
        <taxon>Bacillati</taxon>
        <taxon>Actinomycetota</taxon>
        <taxon>Actinomycetes</taxon>
        <taxon>Geodermatophilales</taxon>
        <taxon>Geodermatophilaceae</taxon>
        <taxon>Geodermatophilus</taxon>
    </lineage>
</organism>
<dbReference type="InterPro" id="IPR011964">
    <property type="entry name" value="YVTN_b-propeller_repeat"/>
</dbReference>
<keyword evidence="6 7" id="KW-0067">ATP-binding</keyword>
<dbReference type="InterPro" id="IPR008271">
    <property type="entry name" value="Ser/Thr_kinase_AS"/>
</dbReference>
<feature type="compositionally biased region" description="Low complexity" evidence="8">
    <location>
        <begin position="365"/>
        <end position="389"/>
    </location>
</feature>
<dbReference type="SUPFAM" id="SSF50974">
    <property type="entry name" value="Nitrous oxide reductase, N-terminal domain"/>
    <property type="match status" value="1"/>
</dbReference>
<dbReference type="EMBL" id="JBHSGR010000001">
    <property type="protein sequence ID" value="MFC4692062.1"/>
    <property type="molecule type" value="Genomic_DNA"/>
</dbReference>
<dbReference type="Pfam" id="PF00069">
    <property type="entry name" value="Pkinase"/>
    <property type="match status" value="1"/>
</dbReference>
<dbReference type="CDD" id="cd14014">
    <property type="entry name" value="STKc_PknB_like"/>
    <property type="match status" value="1"/>
</dbReference>
<accession>A0ABV9LF74</accession>
<dbReference type="Gene3D" id="2.130.10.10">
    <property type="entry name" value="YVTN repeat-like/Quinoprotein amine dehydrogenase"/>
    <property type="match status" value="2"/>
</dbReference>
<dbReference type="Pfam" id="PF10282">
    <property type="entry name" value="Lactonase"/>
    <property type="match status" value="1"/>
</dbReference>
<dbReference type="InterPro" id="IPR011009">
    <property type="entry name" value="Kinase-like_dom_sf"/>
</dbReference>
<dbReference type="GO" id="GO:0016301">
    <property type="term" value="F:kinase activity"/>
    <property type="evidence" value="ECO:0007669"/>
    <property type="project" value="UniProtKB-KW"/>
</dbReference>
<dbReference type="InterPro" id="IPR017441">
    <property type="entry name" value="Protein_kinase_ATP_BS"/>
</dbReference>